<dbReference type="AlphaFoldDB" id="A0A1A0QZR4"/>
<dbReference type="Proteomes" id="UP000192772">
    <property type="component" value="Unassembled WGS sequence"/>
</dbReference>
<gene>
    <name evidence="1" type="ORF">BST23_24565</name>
</gene>
<protein>
    <recommendedName>
        <fullName evidence="3">AbiEi antitoxin C-terminal domain-containing protein</fullName>
    </recommendedName>
</protein>
<evidence type="ECO:0008006" key="3">
    <source>
        <dbReference type="Google" id="ProtNLM"/>
    </source>
</evidence>
<dbReference type="EMBL" id="MVHP01000045">
    <property type="protein sequence ID" value="ORA59343.1"/>
    <property type="molecule type" value="Genomic_DNA"/>
</dbReference>
<evidence type="ECO:0000313" key="1">
    <source>
        <dbReference type="EMBL" id="ORA59343.1"/>
    </source>
</evidence>
<dbReference type="RefSeq" id="WP_064890236.1">
    <property type="nucleotide sequence ID" value="NZ_LZSM01000006.1"/>
</dbReference>
<dbReference type="STRING" id="81858.BST23_24565"/>
<name>A0A1A0QZR4_9MYCO</name>
<sequence length="280" mass="30972">MDDVFIGSEALADGVLTRGQLRWNYRAIYPDVYVPAQATPSLLQRAVGAWLWSRRRGVVAGLAAAALHGARWIEADADVELIWQNGRPPSGIVVRNNRIRPDEIIELAGLPVTTAERTAFDLARHRSRDEAVFRLDALASATGITAADMQSLADRYRGARHWWRVFDPLDLMDGGAQSPWESMVRLALLDCGFPKPRTHFTVTDGDSTATLAMGYEAPMVAVQFTSTTPEFIERIGWRTISAADSGNPLVVAGLVRFAVIERGYPLWKLRRLNFAGLTRA</sequence>
<accession>A0A1X0CGV4</accession>
<accession>A0A1A0QZR4</accession>
<evidence type="ECO:0000313" key="2">
    <source>
        <dbReference type="Proteomes" id="UP000192772"/>
    </source>
</evidence>
<reference evidence="1 2" key="1">
    <citation type="submission" date="2017-02" db="EMBL/GenBank/DDBJ databases">
        <title>The new phylogeny of genus Mycobacterium.</title>
        <authorList>
            <person name="Tortoli E."/>
            <person name="Trovato A."/>
            <person name="Cirillo D.M."/>
        </authorList>
    </citation>
    <scope>NUCLEOTIDE SEQUENCE [LARGE SCALE GENOMIC DNA]</scope>
    <source>
        <strain evidence="1 2">FI-09383</strain>
    </source>
</reference>
<organism evidence="1 2">
    <name type="scientific">Mycolicibacterium elephantis</name>
    <dbReference type="NCBI Taxonomy" id="81858"/>
    <lineage>
        <taxon>Bacteria</taxon>
        <taxon>Bacillati</taxon>
        <taxon>Actinomycetota</taxon>
        <taxon>Actinomycetes</taxon>
        <taxon>Mycobacteriales</taxon>
        <taxon>Mycobacteriaceae</taxon>
        <taxon>Mycolicibacterium</taxon>
    </lineage>
</organism>
<proteinExistence type="predicted"/>
<dbReference type="OrthoDB" id="4696350at2"/>
<comment type="caution">
    <text evidence="1">The sequence shown here is derived from an EMBL/GenBank/DDBJ whole genome shotgun (WGS) entry which is preliminary data.</text>
</comment>